<sequence>MTCPRLFVIFLISVGQARPGRRNTCLCVRTHCFLPLDLLRARTGRCSSIFLFSRYLTAPHLTDIPSSQTSLFRLPRERGFRSRQGAQ</sequence>
<keyword evidence="1" id="KW-0732">Signal</keyword>
<protein>
    <recommendedName>
        <fullName evidence="4">Secreted protein</fullName>
    </recommendedName>
</protein>
<feature type="signal peptide" evidence="1">
    <location>
        <begin position="1"/>
        <end position="17"/>
    </location>
</feature>
<feature type="chain" id="PRO_5043922968" description="Secreted protein" evidence="1">
    <location>
        <begin position="18"/>
        <end position="87"/>
    </location>
</feature>
<accession>A0AAW0AX54</accession>
<gene>
    <name evidence="2" type="ORF">R3P38DRAFT_2986375</name>
</gene>
<evidence type="ECO:0000256" key="1">
    <source>
        <dbReference type="SAM" id="SignalP"/>
    </source>
</evidence>
<organism evidence="2 3">
    <name type="scientific">Favolaschia claudopus</name>
    <dbReference type="NCBI Taxonomy" id="2862362"/>
    <lineage>
        <taxon>Eukaryota</taxon>
        <taxon>Fungi</taxon>
        <taxon>Dikarya</taxon>
        <taxon>Basidiomycota</taxon>
        <taxon>Agaricomycotina</taxon>
        <taxon>Agaricomycetes</taxon>
        <taxon>Agaricomycetidae</taxon>
        <taxon>Agaricales</taxon>
        <taxon>Marasmiineae</taxon>
        <taxon>Mycenaceae</taxon>
        <taxon>Favolaschia</taxon>
    </lineage>
</organism>
<evidence type="ECO:0000313" key="3">
    <source>
        <dbReference type="Proteomes" id="UP001362999"/>
    </source>
</evidence>
<dbReference type="Proteomes" id="UP001362999">
    <property type="component" value="Unassembled WGS sequence"/>
</dbReference>
<dbReference type="AlphaFoldDB" id="A0AAW0AX54"/>
<evidence type="ECO:0008006" key="4">
    <source>
        <dbReference type="Google" id="ProtNLM"/>
    </source>
</evidence>
<evidence type="ECO:0000313" key="2">
    <source>
        <dbReference type="EMBL" id="KAK7017293.1"/>
    </source>
</evidence>
<reference evidence="2 3" key="1">
    <citation type="journal article" date="2024" name="J Genomics">
        <title>Draft genome sequencing and assembly of Favolaschia claudopus CIRM-BRFM 2984 isolated from oak limbs.</title>
        <authorList>
            <person name="Navarro D."/>
            <person name="Drula E."/>
            <person name="Chaduli D."/>
            <person name="Cazenave R."/>
            <person name="Ahrendt S."/>
            <person name="Wang J."/>
            <person name="Lipzen A."/>
            <person name="Daum C."/>
            <person name="Barry K."/>
            <person name="Grigoriev I.V."/>
            <person name="Favel A."/>
            <person name="Rosso M.N."/>
            <person name="Martin F."/>
        </authorList>
    </citation>
    <scope>NUCLEOTIDE SEQUENCE [LARGE SCALE GENOMIC DNA]</scope>
    <source>
        <strain evidence="2 3">CIRM-BRFM 2984</strain>
    </source>
</reference>
<name>A0AAW0AX54_9AGAR</name>
<dbReference type="EMBL" id="JAWWNJ010000048">
    <property type="protein sequence ID" value="KAK7017293.1"/>
    <property type="molecule type" value="Genomic_DNA"/>
</dbReference>
<proteinExistence type="predicted"/>
<keyword evidence="3" id="KW-1185">Reference proteome</keyword>
<comment type="caution">
    <text evidence="2">The sequence shown here is derived from an EMBL/GenBank/DDBJ whole genome shotgun (WGS) entry which is preliminary data.</text>
</comment>